<dbReference type="GeneID" id="37032563"/>
<protein>
    <submittedName>
        <fullName evidence="1">Uncharacterized protein</fullName>
    </submittedName>
</protein>
<sequence>MRFQPHNVKLHPNRPRFPHRNYVTCQIAPPNSHNLSIGGGGGEALWWMYSGSAAAAGSLTHHPCMSPVPGRTKGVRRNSIMFVLLHAPTCLESTRGRSVGRTGQPIFRHARTIGGRDAQSSGVALDCSAFRERASEQRVQARTHRESEEE</sequence>
<proteinExistence type="predicted"/>
<name>A0A316VYA8_9BASI</name>
<keyword evidence="2" id="KW-1185">Reference proteome</keyword>
<organism evidence="1 2">
    <name type="scientific">Ceraceosorus guamensis</name>
    <dbReference type="NCBI Taxonomy" id="1522189"/>
    <lineage>
        <taxon>Eukaryota</taxon>
        <taxon>Fungi</taxon>
        <taxon>Dikarya</taxon>
        <taxon>Basidiomycota</taxon>
        <taxon>Ustilaginomycotina</taxon>
        <taxon>Exobasidiomycetes</taxon>
        <taxon>Ceraceosorales</taxon>
        <taxon>Ceraceosoraceae</taxon>
        <taxon>Ceraceosorus</taxon>
    </lineage>
</organism>
<dbReference type="EMBL" id="KZ819395">
    <property type="protein sequence ID" value="PWN41281.1"/>
    <property type="molecule type" value="Genomic_DNA"/>
</dbReference>
<evidence type="ECO:0000313" key="1">
    <source>
        <dbReference type="EMBL" id="PWN41281.1"/>
    </source>
</evidence>
<evidence type="ECO:0000313" key="2">
    <source>
        <dbReference type="Proteomes" id="UP000245783"/>
    </source>
</evidence>
<reference evidence="1 2" key="1">
    <citation type="journal article" date="2018" name="Mol. Biol. Evol.">
        <title>Broad Genomic Sampling Reveals a Smut Pathogenic Ancestry of the Fungal Clade Ustilaginomycotina.</title>
        <authorList>
            <person name="Kijpornyongpan T."/>
            <person name="Mondo S.J."/>
            <person name="Barry K."/>
            <person name="Sandor L."/>
            <person name="Lee J."/>
            <person name="Lipzen A."/>
            <person name="Pangilinan J."/>
            <person name="LaButti K."/>
            <person name="Hainaut M."/>
            <person name="Henrissat B."/>
            <person name="Grigoriev I.V."/>
            <person name="Spatafora J.W."/>
            <person name="Aime M.C."/>
        </authorList>
    </citation>
    <scope>NUCLEOTIDE SEQUENCE [LARGE SCALE GENOMIC DNA]</scope>
    <source>
        <strain evidence="1 2">MCA 4658</strain>
    </source>
</reference>
<dbReference type="RefSeq" id="XP_025368441.1">
    <property type="nucleotide sequence ID" value="XM_025510693.1"/>
</dbReference>
<accession>A0A316VYA8</accession>
<dbReference type="Proteomes" id="UP000245783">
    <property type="component" value="Unassembled WGS sequence"/>
</dbReference>
<dbReference type="AlphaFoldDB" id="A0A316VYA8"/>
<gene>
    <name evidence="1" type="ORF">IE81DRAFT_179648</name>
</gene>
<dbReference type="InParanoid" id="A0A316VYA8"/>